<evidence type="ECO:0000256" key="1">
    <source>
        <dbReference type="ARBA" id="ARBA00004651"/>
    </source>
</evidence>
<dbReference type="GO" id="GO:0005886">
    <property type="term" value="C:plasma membrane"/>
    <property type="evidence" value="ECO:0007669"/>
    <property type="project" value="UniProtKB-SubCell"/>
</dbReference>
<organism evidence="7 8">
    <name type="scientific">Metabacillus arenae</name>
    <dbReference type="NCBI Taxonomy" id="2771434"/>
    <lineage>
        <taxon>Bacteria</taxon>
        <taxon>Bacillati</taxon>
        <taxon>Bacillota</taxon>
        <taxon>Bacilli</taxon>
        <taxon>Bacillales</taxon>
        <taxon>Bacillaceae</taxon>
        <taxon>Metabacillus</taxon>
    </lineage>
</organism>
<feature type="transmembrane region" description="Helical" evidence="6">
    <location>
        <begin position="436"/>
        <end position="458"/>
    </location>
</feature>
<keyword evidence="4 6" id="KW-1133">Transmembrane helix</keyword>
<dbReference type="PANTHER" id="PTHR30250:SF26">
    <property type="entry name" value="PSMA PROTEIN"/>
    <property type="match status" value="1"/>
</dbReference>
<feature type="transmembrane region" description="Helical" evidence="6">
    <location>
        <begin position="237"/>
        <end position="263"/>
    </location>
</feature>
<reference evidence="7" key="1">
    <citation type="submission" date="2020-09" db="EMBL/GenBank/DDBJ databases">
        <title>A novel bacterium of genus Bacillus, isolated from South China Sea.</title>
        <authorList>
            <person name="Huang H."/>
            <person name="Mo K."/>
            <person name="Hu Y."/>
        </authorList>
    </citation>
    <scope>NUCLEOTIDE SEQUENCE</scope>
    <source>
        <strain evidence="7">IB182487</strain>
    </source>
</reference>
<keyword evidence="5 6" id="KW-0472">Membrane</keyword>
<proteinExistence type="predicted"/>
<dbReference type="EMBL" id="JACXAI010000001">
    <property type="protein sequence ID" value="MBD1378850.1"/>
    <property type="molecule type" value="Genomic_DNA"/>
</dbReference>
<keyword evidence="3 6" id="KW-0812">Transmembrane</keyword>
<comment type="caution">
    <text evidence="7">The sequence shown here is derived from an EMBL/GenBank/DDBJ whole genome shotgun (WGS) entry which is preliminary data.</text>
</comment>
<feature type="transmembrane region" description="Helical" evidence="6">
    <location>
        <begin position="337"/>
        <end position="354"/>
    </location>
</feature>
<accession>A0A926NCY1</accession>
<feature type="transmembrane region" description="Helical" evidence="6">
    <location>
        <begin position="7"/>
        <end position="26"/>
    </location>
</feature>
<feature type="transmembrane region" description="Helical" evidence="6">
    <location>
        <begin position="121"/>
        <end position="140"/>
    </location>
</feature>
<dbReference type="AlphaFoldDB" id="A0A926NCY1"/>
<keyword evidence="8" id="KW-1185">Reference proteome</keyword>
<feature type="transmembrane region" description="Helical" evidence="6">
    <location>
        <begin position="305"/>
        <end position="325"/>
    </location>
</feature>
<comment type="subcellular location">
    <subcellularLocation>
        <location evidence="1">Cell membrane</location>
        <topology evidence="1">Multi-pass membrane protein</topology>
    </subcellularLocation>
</comment>
<evidence type="ECO:0000256" key="4">
    <source>
        <dbReference type="ARBA" id="ARBA00022989"/>
    </source>
</evidence>
<feature type="transmembrane region" description="Helical" evidence="6">
    <location>
        <begin position="180"/>
        <end position="197"/>
    </location>
</feature>
<sequence length="522" mass="58946">MRTSNSLKNISISLLSQVIMVILGFISRKVFLDSLGIDYLGVNGLLTNVLSMMALVEGGIGMSIVYNLYKPLAENDRQKVIALVQLYKKVYGILAIIILLISLCLYPFLDNLMKDGDSISNLTLIYFLFVAKNMVSYLNAHKWSLINADQKGYILAKMDLIFQAFTTLAKITVLVYTQNYILYLIIELLIFVIQNIVNGRIVNKRYSYIKTKVKHSIDKDTKDNIIMNVKALFLHNIGGFFVFGTDNILIATFIGVATVGIYSNYTMVIGQLSSLLAQILNGIGASVGNLIATESNNKNYSIFKVTYLVNFWMYSFGVISLYNLLEPFISWWIGEEFLLDWIVFVLVLINFYLTGMRAAIATFKNKAGLFVQDKYAPLIEGLINLIASLVLLQFFGLAGIILGTTISTISTVFWTQPFIVYKNVFKRPVRSYFIKYGYYAILTIITTVVTSYLCNTLVNGHSLLSLFGLGTICLIVPNIIYILIFYRNKEFQYILRTAFNRIKVILVSSKQRYLGIFKGGAQ</sequence>
<feature type="transmembrane region" description="Helical" evidence="6">
    <location>
        <begin position="152"/>
        <end position="174"/>
    </location>
</feature>
<dbReference type="Pfam" id="PF01943">
    <property type="entry name" value="Polysacc_synt"/>
    <property type="match status" value="1"/>
</dbReference>
<feature type="transmembrane region" description="Helical" evidence="6">
    <location>
        <begin position="46"/>
        <end position="69"/>
    </location>
</feature>
<feature type="transmembrane region" description="Helical" evidence="6">
    <location>
        <begin position="464"/>
        <end position="486"/>
    </location>
</feature>
<name>A0A926NCY1_9BACI</name>
<dbReference type="RefSeq" id="WP_191154926.1">
    <property type="nucleotide sequence ID" value="NZ_JACXAI010000001.1"/>
</dbReference>
<evidence type="ECO:0000256" key="3">
    <source>
        <dbReference type="ARBA" id="ARBA00022692"/>
    </source>
</evidence>
<feature type="transmembrane region" description="Helical" evidence="6">
    <location>
        <begin position="275"/>
        <end position="293"/>
    </location>
</feature>
<dbReference type="Proteomes" id="UP000626844">
    <property type="component" value="Unassembled WGS sequence"/>
</dbReference>
<gene>
    <name evidence="7" type="ORF">IC621_01290</name>
</gene>
<evidence type="ECO:0000256" key="2">
    <source>
        <dbReference type="ARBA" id="ARBA00022475"/>
    </source>
</evidence>
<feature type="transmembrane region" description="Helical" evidence="6">
    <location>
        <begin position="401"/>
        <end position="424"/>
    </location>
</feature>
<evidence type="ECO:0000256" key="5">
    <source>
        <dbReference type="ARBA" id="ARBA00023136"/>
    </source>
</evidence>
<evidence type="ECO:0000313" key="7">
    <source>
        <dbReference type="EMBL" id="MBD1378850.1"/>
    </source>
</evidence>
<evidence type="ECO:0000313" key="8">
    <source>
        <dbReference type="Proteomes" id="UP000626844"/>
    </source>
</evidence>
<dbReference type="InterPro" id="IPR050833">
    <property type="entry name" value="Poly_Biosynth_Transport"/>
</dbReference>
<dbReference type="InterPro" id="IPR002797">
    <property type="entry name" value="Polysacc_synth"/>
</dbReference>
<feature type="transmembrane region" description="Helical" evidence="6">
    <location>
        <begin position="90"/>
        <end position="109"/>
    </location>
</feature>
<protein>
    <submittedName>
        <fullName evidence="7">Oligosaccharide flippase family protein</fullName>
    </submittedName>
</protein>
<feature type="transmembrane region" description="Helical" evidence="6">
    <location>
        <begin position="375"/>
        <end position="395"/>
    </location>
</feature>
<dbReference type="PANTHER" id="PTHR30250">
    <property type="entry name" value="PST FAMILY PREDICTED COLANIC ACID TRANSPORTER"/>
    <property type="match status" value="1"/>
</dbReference>
<keyword evidence="2" id="KW-1003">Cell membrane</keyword>
<evidence type="ECO:0000256" key="6">
    <source>
        <dbReference type="SAM" id="Phobius"/>
    </source>
</evidence>